<evidence type="ECO:0000313" key="2">
    <source>
        <dbReference type="Proteomes" id="UP001163603"/>
    </source>
</evidence>
<dbReference type="EMBL" id="CM047738">
    <property type="protein sequence ID" value="KAJ0046554.1"/>
    <property type="molecule type" value="Genomic_DNA"/>
</dbReference>
<name>A0ACC0Z6W3_9ROSI</name>
<comment type="caution">
    <text evidence="1">The sequence shown here is derived from an EMBL/GenBank/DDBJ whole genome shotgun (WGS) entry which is preliminary data.</text>
</comment>
<protein>
    <submittedName>
        <fullName evidence="1">Uncharacterized protein</fullName>
    </submittedName>
</protein>
<reference evidence="2" key="1">
    <citation type="journal article" date="2023" name="G3 (Bethesda)">
        <title>Genome assembly and association tests identify interacting loci associated with vigor, precocity, and sex in interspecific pistachio rootstocks.</title>
        <authorList>
            <person name="Palmer W."/>
            <person name="Jacygrad E."/>
            <person name="Sagayaradj S."/>
            <person name="Cavanaugh K."/>
            <person name="Han R."/>
            <person name="Bertier L."/>
            <person name="Beede B."/>
            <person name="Kafkas S."/>
            <person name="Golino D."/>
            <person name="Preece J."/>
            <person name="Michelmore R."/>
        </authorList>
    </citation>
    <scope>NUCLEOTIDE SEQUENCE [LARGE SCALE GENOMIC DNA]</scope>
</reference>
<accession>A0ACC0Z6W3</accession>
<dbReference type="Proteomes" id="UP001163603">
    <property type="component" value="Chromosome 3"/>
</dbReference>
<proteinExistence type="predicted"/>
<gene>
    <name evidence="1" type="ORF">Pint_04654</name>
</gene>
<keyword evidence="2" id="KW-1185">Reference proteome</keyword>
<organism evidence="1 2">
    <name type="scientific">Pistacia integerrima</name>
    <dbReference type="NCBI Taxonomy" id="434235"/>
    <lineage>
        <taxon>Eukaryota</taxon>
        <taxon>Viridiplantae</taxon>
        <taxon>Streptophyta</taxon>
        <taxon>Embryophyta</taxon>
        <taxon>Tracheophyta</taxon>
        <taxon>Spermatophyta</taxon>
        <taxon>Magnoliopsida</taxon>
        <taxon>eudicotyledons</taxon>
        <taxon>Gunneridae</taxon>
        <taxon>Pentapetalae</taxon>
        <taxon>rosids</taxon>
        <taxon>malvids</taxon>
        <taxon>Sapindales</taxon>
        <taxon>Anacardiaceae</taxon>
        <taxon>Pistacia</taxon>
    </lineage>
</organism>
<sequence>MEAIDEKVEAVDLLEEFWFFDNLLKRRTTMRSSLEDGVVRSNKLIRAPSLPPCIGRKEENNVQEKERNNGRSKLTRQSSHQGLLQAAKPSCVAKKEVTQEQRSSAATRNKVMNTGQSSRRNLLRTPSLPP</sequence>
<evidence type="ECO:0000313" key="1">
    <source>
        <dbReference type="EMBL" id="KAJ0046554.1"/>
    </source>
</evidence>